<evidence type="ECO:0000256" key="5">
    <source>
        <dbReference type="ARBA" id="ARBA00022692"/>
    </source>
</evidence>
<feature type="transmembrane region" description="Helical" evidence="9">
    <location>
        <begin position="269"/>
        <end position="287"/>
    </location>
</feature>
<sequence>MRLLKQIYSPTILFTAFRVQISIACGLILSFLVGMLMDHNFSVNAPLLLGALIAFIIHMLGRIQKRENRKVSFKEGVIIIMHTWMIAACISGLVFYLSGFPNNQESLTTIQIIVDVVFESISGFTTTGSTILTNIEVYPAGVLFWRALTHWIGGMGVFFMAVTILRGKNIKRSHDIVVAEMETPDKVHYENESVAYQSGIYFLKIYTFLTVVMFLLLVVSGYFFRTEPYPSVVNDIYDAAIHAVSTLGTGGFSNYNTSAAGLQNPISEWIIASFMMFGGINLGLWYMGIFGNSKERKSLIKNSELKWYVGIIAILVVSIAGGLFFQSIYHTAEEDIRQAFFAVTTIMSTTGLVSGNFSGWPFSILGILFFAYLIGGSVGSTGGGLKVKRLLIFFKFALKEIHTYLKGGETRSIKVDGVAYNAHDIAVILINIGIYFGAIFIGTALIMVVSSNVDFTSGFMAAIASVGNIGPGLMAGTVDNSAVGNYASFSLLAKLIMIPLMLLGRVGFLNLLVLFNKEDD</sequence>
<evidence type="ECO:0000256" key="1">
    <source>
        <dbReference type="ARBA" id="ARBA00004651"/>
    </source>
</evidence>
<proteinExistence type="inferred from homology"/>
<feature type="transmembrane region" description="Helical" evidence="9">
    <location>
        <begin position="307"/>
        <end position="329"/>
    </location>
</feature>
<reference evidence="10" key="2">
    <citation type="journal article" date="2021" name="Microbiome">
        <title>Successional dynamics and alternative stable states in a saline activated sludge microbial community over 9 years.</title>
        <authorList>
            <person name="Wang Y."/>
            <person name="Ye J."/>
            <person name="Ju F."/>
            <person name="Liu L."/>
            <person name="Boyd J.A."/>
            <person name="Deng Y."/>
            <person name="Parks D.H."/>
            <person name="Jiang X."/>
            <person name="Yin X."/>
            <person name="Woodcroft B.J."/>
            <person name="Tyson G.W."/>
            <person name="Hugenholtz P."/>
            <person name="Polz M.F."/>
            <person name="Zhang T."/>
        </authorList>
    </citation>
    <scope>NUCLEOTIDE SEQUENCE</scope>
    <source>
        <strain evidence="10">HKST-UBA11</strain>
    </source>
</reference>
<evidence type="ECO:0000256" key="3">
    <source>
        <dbReference type="ARBA" id="ARBA00022448"/>
    </source>
</evidence>
<dbReference type="EMBL" id="JAGQLH010000067">
    <property type="protein sequence ID" value="MCA9386008.1"/>
    <property type="molecule type" value="Genomic_DNA"/>
</dbReference>
<keyword evidence="8 9" id="KW-0472">Membrane</keyword>
<dbReference type="InterPro" id="IPR003445">
    <property type="entry name" value="Cat_transpt"/>
</dbReference>
<feature type="transmembrane region" description="Helical" evidence="9">
    <location>
        <begin position="143"/>
        <end position="165"/>
    </location>
</feature>
<comment type="subcellular location">
    <subcellularLocation>
        <location evidence="1">Cell membrane</location>
        <topology evidence="1">Multi-pass membrane protein</topology>
    </subcellularLocation>
</comment>
<gene>
    <name evidence="10" type="ORF">KC717_05160</name>
</gene>
<evidence type="ECO:0000256" key="7">
    <source>
        <dbReference type="ARBA" id="ARBA00023065"/>
    </source>
</evidence>
<evidence type="ECO:0000256" key="8">
    <source>
        <dbReference type="ARBA" id="ARBA00023136"/>
    </source>
</evidence>
<evidence type="ECO:0000256" key="6">
    <source>
        <dbReference type="ARBA" id="ARBA00022989"/>
    </source>
</evidence>
<keyword evidence="6 9" id="KW-1133">Transmembrane helix</keyword>
<dbReference type="PANTHER" id="PTHR32024">
    <property type="entry name" value="TRK SYSTEM POTASSIUM UPTAKE PROTEIN TRKG-RELATED"/>
    <property type="match status" value="1"/>
</dbReference>
<dbReference type="AlphaFoldDB" id="A0A955RL69"/>
<evidence type="ECO:0000313" key="10">
    <source>
        <dbReference type="EMBL" id="MCA9386008.1"/>
    </source>
</evidence>
<dbReference type="Pfam" id="PF02386">
    <property type="entry name" value="TrkH"/>
    <property type="match status" value="1"/>
</dbReference>
<dbReference type="GO" id="GO:0030001">
    <property type="term" value="P:metal ion transport"/>
    <property type="evidence" value="ECO:0007669"/>
    <property type="project" value="UniProtKB-ARBA"/>
</dbReference>
<dbReference type="GO" id="GO:0008324">
    <property type="term" value="F:monoatomic cation transmembrane transporter activity"/>
    <property type="evidence" value="ECO:0007669"/>
    <property type="project" value="InterPro"/>
</dbReference>
<evidence type="ECO:0000313" key="11">
    <source>
        <dbReference type="Proteomes" id="UP000754563"/>
    </source>
</evidence>
<feature type="transmembrane region" description="Helical" evidence="9">
    <location>
        <begin position="43"/>
        <end position="61"/>
    </location>
</feature>
<keyword evidence="4" id="KW-1003">Cell membrane</keyword>
<feature type="transmembrane region" description="Helical" evidence="9">
    <location>
        <begin position="455"/>
        <end position="475"/>
    </location>
</feature>
<keyword evidence="7" id="KW-0406">Ion transport</keyword>
<feature type="transmembrane region" description="Helical" evidence="9">
    <location>
        <begin position="425"/>
        <end position="448"/>
    </location>
</feature>
<organism evidence="10 11">
    <name type="scientific">Candidatus Dojkabacteria bacterium</name>
    <dbReference type="NCBI Taxonomy" id="2099670"/>
    <lineage>
        <taxon>Bacteria</taxon>
        <taxon>Candidatus Dojkabacteria</taxon>
    </lineage>
</organism>
<feature type="transmembrane region" description="Helical" evidence="9">
    <location>
        <begin position="205"/>
        <end position="224"/>
    </location>
</feature>
<feature type="transmembrane region" description="Helical" evidence="9">
    <location>
        <begin position="357"/>
        <end position="375"/>
    </location>
</feature>
<feature type="transmembrane region" description="Helical" evidence="9">
    <location>
        <begin position="12"/>
        <end position="37"/>
    </location>
</feature>
<keyword evidence="5 9" id="KW-0812">Transmembrane</keyword>
<accession>A0A955RL69</accession>
<evidence type="ECO:0000256" key="4">
    <source>
        <dbReference type="ARBA" id="ARBA00022475"/>
    </source>
</evidence>
<dbReference type="PANTHER" id="PTHR32024:SF2">
    <property type="entry name" value="TRK SYSTEM POTASSIUM UPTAKE PROTEIN TRKG-RELATED"/>
    <property type="match status" value="1"/>
</dbReference>
<name>A0A955RL69_9BACT</name>
<dbReference type="Proteomes" id="UP000754563">
    <property type="component" value="Unassembled WGS sequence"/>
</dbReference>
<feature type="transmembrane region" description="Helical" evidence="9">
    <location>
        <begin position="495"/>
        <end position="515"/>
    </location>
</feature>
<feature type="transmembrane region" description="Helical" evidence="9">
    <location>
        <begin position="73"/>
        <end position="97"/>
    </location>
</feature>
<comment type="similarity">
    <text evidence="2">Belongs to the TrkH potassium transport family.</text>
</comment>
<evidence type="ECO:0000256" key="2">
    <source>
        <dbReference type="ARBA" id="ARBA00009137"/>
    </source>
</evidence>
<protein>
    <submittedName>
        <fullName evidence="10">TrkH family potassium uptake protein</fullName>
    </submittedName>
</protein>
<dbReference type="GO" id="GO:0005886">
    <property type="term" value="C:plasma membrane"/>
    <property type="evidence" value="ECO:0007669"/>
    <property type="project" value="UniProtKB-SubCell"/>
</dbReference>
<comment type="caution">
    <text evidence="10">The sequence shown here is derived from an EMBL/GenBank/DDBJ whole genome shotgun (WGS) entry which is preliminary data.</text>
</comment>
<keyword evidence="3" id="KW-0813">Transport</keyword>
<reference evidence="10" key="1">
    <citation type="submission" date="2020-04" db="EMBL/GenBank/DDBJ databases">
        <authorList>
            <person name="Zhang T."/>
        </authorList>
    </citation>
    <scope>NUCLEOTIDE SEQUENCE</scope>
    <source>
        <strain evidence="10">HKST-UBA11</strain>
    </source>
</reference>
<evidence type="ECO:0000256" key="9">
    <source>
        <dbReference type="SAM" id="Phobius"/>
    </source>
</evidence>